<evidence type="ECO:0000259" key="7">
    <source>
        <dbReference type="Pfam" id="PF06305"/>
    </source>
</evidence>
<organism evidence="8 9">
    <name type="scientific">Candidatus Enterococcus lowellii</name>
    <dbReference type="NCBI Taxonomy" id="2230877"/>
    <lineage>
        <taxon>Bacteria</taxon>
        <taxon>Bacillati</taxon>
        <taxon>Bacillota</taxon>
        <taxon>Bacilli</taxon>
        <taxon>Lactobacillales</taxon>
        <taxon>Enterococcaceae</taxon>
        <taxon>Enterococcus</taxon>
    </lineage>
</organism>
<sequence length="132" mass="15036">MKNQWRIIIGLILTLVIVIFAVLNNMPVPINFGFSTLSAPLIIVIIGSAFLGAIIISLVTTGTMWQQRREIKQLKHEIDDLNKNIEAKTAQKKEELEREYNNKLAEFEATQTVYPNEVEPTLPEETQESQNQ</sequence>
<evidence type="ECO:0000313" key="8">
    <source>
        <dbReference type="EMBL" id="WYJ77567.1"/>
    </source>
</evidence>
<dbReference type="EMBL" id="CP147251">
    <property type="protein sequence ID" value="WYJ77567.1"/>
    <property type="molecule type" value="Genomic_DNA"/>
</dbReference>
<proteinExistence type="predicted"/>
<dbReference type="Proteomes" id="UP000664701">
    <property type="component" value="Chromosome"/>
</dbReference>
<evidence type="ECO:0000256" key="4">
    <source>
        <dbReference type="ARBA" id="ARBA00023136"/>
    </source>
</evidence>
<evidence type="ECO:0000313" key="9">
    <source>
        <dbReference type="Proteomes" id="UP000664701"/>
    </source>
</evidence>
<keyword evidence="3 6" id="KW-1133">Transmembrane helix</keyword>
<feature type="transmembrane region" description="Helical" evidence="6">
    <location>
        <begin position="38"/>
        <end position="65"/>
    </location>
</feature>
<accession>A0ABZ2SP60</accession>
<feature type="transmembrane region" description="Helical" evidence="6">
    <location>
        <begin position="7"/>
        <end position="26"/>
    </location>
</feature>
<feature type="domain" description="Lipopolysaccharide assembly protein A" evidence="7">
    <location>
        <begin position="24"/>
        <end position="85"/>
    </location>
</feature>
<dbReference type="PANTHER" id="PTHR41335:SF1">
    <property type="entry name" value="MEMBRANE PROTEIN"/>
    <property type="match status" value="1"/>
</dbReference>
<evidence type="ECO:0000256" key="2">
    <source>
        <dbReference type="ARBA" id="ARBA00022692"/>
    </source>
</evidence>
<evidence type="ECO:0000256" key="6">
    <source>
        <dbReference type="SAM" id="Phobius"/>
    </source>
</evidence>
<protein>
    <recommendedName>
        <fullName evidence="7">Lipopolysaccharide assembly protein A domain-containing protein</fullName>
    </recommendedName>
</protein>
<dbReference type="InterPro" id="IPR010445">
    <property type="entry name" value="LapA_dom"/>
</dbReference>
<dbReference type="PANTHER" id="PTHR41335">
    <property type="entry name" value="MEMBRANE PROTEIN-RELATED"/>
    <property type="match status" value="1"/>
</dbReference>
<keyword evidence="1" id="KW-1003">Cell membrane</keyword>
<evidence type="ECO:0000256" key="3">
    <source>
        <dbReference type="ARBA" id="ARBA00022989"/>
    </source>
</evidence>
<feature type="region of interest" description="Disordered" evidence="5">
    <location>
        <begin position="109"/>
        <end position="132"/>
    </location>
</feature>
<evidence type="ECO:0000256" key="1">
    <source>
        <dbReference type="ARBA" id="ARBA00022475"/>
    </source>
</evidence>
<evidence type="ECO:0000256" key="5">
    <source>
        <dbReference type="SAM" id="MobiDB-lite"/>
    </source>
</evidence>
<reference evidence="8 9" key="1">
    <citation type="submission" date="2024-03" db="EMBL/GenBank/DDBJ databases">
        <title>The Genome Sequence of Enterococcus sp. DIV2402.</title>
        <authorList>
            <consortium name="The Broad Institute Genomics Platform"/>
            <consortium name="The Broad Institute Microbial Omics Core"/>
            <consortium name="The Broad Institute Genomic Center for Infectious Diseases"/>
            <person name="Earl A."/>
            <person name="Manson A."/>
            <person name="Gilmore M."/>
            <person name="Schwartman J."/>
            <person name="Shea T."/>
            <person name="Abouelleil A."/>
            <person name="Cao P."/>
            <person name="Chapman S."/>
            <person name="Cusick C."/>
            <person name="Young S."/>
            <person name="Neafsey D."/>
            <person name="Nusbaum C."/>
            <person name="Birren B."/>
        </authorList>
    </citation>
    <scope>NUCLEOTIDE SEQUENCE [LARGE SCALE GENOMIC DNA]</scope>
    <source>
        <strain evidence="8 9">DIV2402</strain>
    </source>
</reference>
<dbReference type="Pfam" id="PF06305">
    <property type="entry name" value="LapA_dom"/>
    <property type="match status" value="1"/>
</dbReference>
<name>A0ABZ2SP60_9ENTE</name>
<keyword evidence="9" id="KW-1185">Reference proteome</keyword>
<keyword evidence="2 6" id="KW-0812">Transmembrane</keyword>
<gene>
    <name evidence="8" type="ORF">DOK78_002205</name>
</gene>
<dbReference type="RefSeq" id="WP_207940314.1">
    <property type="nucleotide sequence ID" value="NZ_CP147251.1"/>
</dbReference>
<keyword evidence="4 6" id="KW-0472">Membrane</keyword>